<keyword evidence="2" id="KW-1185">Reference proteome</keyword>
<sequence length="68" mass="7541">MREEFPGWSIIHTADTARWWATRPTGRAGHHGPFGGRVVTELDADTAEALRENLREVTDAETGGRPAR</sequence>
<reference evidence="1" key="1">
    <citation type="submission" date="2020-07" db="EMBL/GenBank/DDBJ databases">
        <authorList>
            <person name="Tarantini F.S."/>
            <person name="Hong K.W."/>
            <person name="Chan K.G."/>
        </authorList>
    </citation>
    <scope>NUCLEOTIDE SEQUENCE</scope>
    <source>
        <strain evidence="1">32-07</strain>
    </source>
</reference>
<evidence type="ECO:0000313" key="2">
    <source>
        <dbReference type="Proteomes" id="UP001049518"/>
    </source>
</evidence>
<evidence type="ECO:0000313" key="1">
    <source>
        <dbReference type="EMBL" id="QXJ19531.1"/>
    </source>
</evidence>
<proteinExistence type="predicted"/>
<name>A0ABX8QLW5_9ACTN</name>
<organism evidence="1 2">
    <name type="scientific">Actinomadura graeca</name>
    <dbReference type="NCBI Taxonomy" id="2750812"/>
    <lineage>
        <taxon>Bacteria</taxon>
        <taxon>Bacillati</taxon>
        <taxon>Actinomycetota</taxon>
        <taxon>Actinomycetes</taxon>
        <taxon>Streptosporangiales</taxon>
        <taxon>Thermomonosporaceae</taxon>
        <taxon>Actinomadura</taxon>
    </lineage>
</organism>
<dbReference type="Proteomes" id="UP001049518">
    <property type="component" value="Chromosome"/>
</dbReference>
<dbReference type="EMBL" id="CP059572">
    <property type="protein sequence ID" value="QXJ19531.1"/>
    <property type="molecule type" value="Genomic_DNA"/>
</dbReference>
<accession>A0ABX8QLW5</accession>
<dbReference type="RefSeq" id="WP_231332543.1">
    <property type="nucleotide sequence ID" value="NZ_CP059572.1"/>
</dbReference>
<gene>
    <name evidence="1" type="ORF">AGRA3207_000084</name>
</gene>
<protein>
    <submittedName>
        <fullName evidence="1">Uncharacterized protein</fullName>
    </submittedName>
</protein>